<feature type="domain" description="At1g61320/AtMIF1 LRR" evidence="1">
    <location>
        <begin position="107"/>
        <end position="430"/>
    </location>
</feature>
<dbReference type="OrthoDB" id="1029898at2759"/>
<dbReference type="EMBL" id="KB870806">
    <property type="protein sequence ID" value="EOA34439.1"/>
    <property type="molecule type" value="Genomic_DNA"/>
</dbReference>
<dbReference type="Pfam" id="PF23622">
    <property type="entry name" value="LRR_At1g61320_AtMIF1"/>
    <property type="match status" value="1"/>
</dbReference>
<dbReference type="SUPFAM" id="SSF52047">
    <property type="entry name" value="RNI-like"/>
    <property type="match status" value="1"/>
</dbReference>
<proteinExistence type="predicted"/>
<evidence type="ECO:0000313" key="2">
    <source>
        <dbReference type="EMBL" id="EOA34439.1"/>
    </source>
</evidence>
<evidence type="ECO:0000313" key="3">
    <source>
        <dbReference type="Proteomes" id="UP000029121"/>
    </source>
</evidence>
<dbReference type="PANTHER" id="PTHR34145">
    <property type="entry name" value="OS02G0105600 PROTEIN"/>
    <property type="match status" value="1"/>
</dbReference>
<gene>
    <name evidence="2" type="ORF">CARUB_v10021975mg</name>
</gene>
<dbReference type="KEGG" id="crb:17895278"/>
<dbReference type="Gene3D" id="3.80.10.10">
    <property type="entry name" value="Ribonuclease Inhibitor"/>
    <property type="match status" value="1"/>
</dbReference>
<sequence length="459" mass="53317">MAFLPKRRKMGESSNKMMKLTQKIPDDIVEHIISMFLPVKSLLRNRILSKRFVNTNIRSRNLDFSGIYFRRRSQLEAVGIIEEVINQYKGSDIHRFILLINHLGIEDKIISWINTCLGKNIQEIVLDFSKSKKVMEIPINFSAVETLQHLKLRSCKFEMVDDSPKGLKLLRTLSLMRVKVMKETIDAVFTNCIHLESVELINCWMDDMLSIHAPEHKKFKSLVLSSIRGLSVISLNAPSLENFKYDGYAIKFNFVSTYTLKEVNLHYNRNFSQSYYDPSNLVVNNMNFITRVFVLTTTTIFLEALTNKYVGGGKLEKRPFKFENLTKFHISFKAPTFCTLFDIAEFLKECPKLERVVIDIQNFTFEPQLPLWEIHQKDQIQNDSKNSYLLKFLKKVKIIGYKGHSHELDILEFFAKNAPSLVKLKLVMPKKAKYIARAPDSTRINDIKKIFPAIKVTEV</sequence>
<dbReference type="eggNOG" id="ENOG502RYMX">
    <property type="taxonomic scope" value="Eukaryota"/>
</dbReference>
<dbReference type="InterPro" id="IPR032675">
    <property type="entry name" value="LRR_dom_sf"/>
</dbReference>
<dbReference type="PANTHER" id="PTHR34145:SF28">
    <property type="entry name" value="F-BOX DOMAIN-CONTAINING PROTEIN"/>
    <property type="match status" value="1"/>
</dbReference>
<protein>
    <recommendedName>
        <fullName evidence="1">At1g61320/AtMIF1 LRR domain-containing protein</fullName>
    </recommendedName>
</protein>
<dbReference type="InterPro" id="IPR053772">
    <property type="entry name" value="At1g61320/At1g61330-like"/>
</dbReference>
<name>R0HX73_9BRAS</name>
<reference evidence="3" key="1">
    <citation type="journal article" date="2013" name="Nat. Genet.">
        <title>The Capsella rubella genome and the genomic consequences of rapid mating system evolution.</title>
        <authorList>
            <person name="Slotte T."/>
            <person name="Hazzouri K.M."/>
            <person name="Agren J.A."/>
            <person name="Koenig D."/>
            <person name="Maumus F."/>
            <person name="Guo Y.L."/>
            <person name="Steige K."/>
            <person name="Platts A.E."/>
            <person name="Escobar J.S."/>
            <person name="Newman L.K."/>
            <person name="Wang W."/>
            <person name="Mandakova T."/>
            <person name="Vello E."/>
            <person name="Smith L.M."/>
            <person name="Henz S.R."/>
            <person name="Steffen J."/>
            <person name="Takuno S."/>
            <person name="Brandvain Y."/>
            <person name="Coop G."/>
            <person name="Andolfatto P."/>
            <person name="Hu T.T."/>
            <person name="Blanchette M."/>
            <person name="Clark R.M."/>
            <person name="Quesneville H."/>
            <person name="Nordborg M."/>
            <person name="Gaut B.S."/>
            <person name="Lysak M.A."/>
            <person name="Jenkins J."/>
            <person name="Grimwood J."/>
            <person name="Chapman J."/>
            <person name="Prochnik S."/>
            <person name="Shu S."/>
            <person name="Rokhsar D."/>
            <person name="Schmutz J."/>
            <person name="Weigel D."/>
            <person name="Wright S.I."/>
        </authorList>
    </citation>
    <scope>NUCLEOTIDE SEQUENCE [LARGE SCALE GENOMIC DNA]</scope>
    <source>
        <strain evidence="3">cv. Monte Gargano</strain>
    </source>
</reference>
<evidence type="ECO:0000259" key="1">
    <source>
        <dbReference type="Pfam" id="PF23622"/>
    </source>
</evidence>
<dbReference type="Proteomes" id="UP000029121">
    <property type="component" value="Unassembled WGS sequence"/>
</dbReference>
<accession>R0HX73</accession>
<dbReference type="AlphaFoldDB" id="R0HX73"/>
<keyword evidence="3" id="KW-1185">Reference proteome</keyword>
<dbReference type="InterPro" id="IPR055357">
    <property type="entry name" value="LRR_At1g61320_AtMIF1"/>
</dbReference>
<organism evidence="2 3">
    <name type="scientific">Capsella rubella</name>
    <dbReference type="NCBI Taxonomy" id="81985"/>
    <lineage>
        <taxon>Eukaryota</taxon>
        <taxon>Viridiplantae</taxon>
        <taxon>Streptophyta</taxon>
        <taxon>Embryophyta</taxon>
        <taxon>Tracheophyta</taxon>
        <taxon>Spermatophyta</taxon>
        <taxon>Magnoliopsida</taxon>
        <taxon>eudicotyledons</taxon>
        <taxon>Gunneridae</taxon>
        <taxon>Pentapetalae</taxon>
        <taxon>rosids</taxon>
        <taxon>malvids</taxon>
        <taxon>Brassicales</taxon>
        <taxon>Brassicaceae</taxon>
        <taxon>Camelineae</taxon>
        <taxon>Capsella</taxon>
    </lineage>
</organism>